<evidence type="ECO:0000313" key="2">
    <source>
        <dbReference type="EMBL" id="MFC4409000.1"/>
    </source>
</evidence>
<name>A0ABV8X1Z6_9LACT</name>
<keyword evidence="1" id="KW-0472">Membrane</keyword>
<keyword evidence="1" id="KW-1133">Transmembrane helix</keyword>
<gene>
    <name evidence="2" type="ORF">ACFOZY_00980</name>
</gene>
<dbReference type="RefSeq" id="WP_378151292.1">
    <property type="nucleotide sequence ID" value="NZ_JBHSEC010000001.1"/>
</dbReference>
<evidence type="ECO:0000313" key="3">
    <source>
        <dbReference type="Proteomes" id="UP001595817"/>
    </source>
</evidence>
<dbReference type="Proteomes" id="UP001595817">
    <property type="component" value="Unassembled WGS sequence"/>
</dbReference>
<comment type="caution">
    <text evidence="2">The sequence shown here is derived from an EMBL/GenBank/DDBJ whole genome shotgun (WGS) entry which is preliminary data.</text>
</comment>
<keyword evidence="3" id="KW-1185">Reference proteome</keyword>
<dbReference type="EMBL" id="JBHSEC010000001">
    <property type="protein sequence ID" value="MFC4409000.1"/>
    <property type="molecule type" value="Genomic_DNA"/>
</dbReference>
<keyword evidence="1" id="KW-0812">Transmembrane</keyword>
<protein>
    <submittedName>
        <fullName evidence="2">Uncharacterized protein</fullName>
    </submittedName>
</protein>
<organism evidence="2 3">
    <name type="scientific">Chungangia koreensis</name>
    <dbReference type="NCBI Taxonomy" id="752657"/>
    <lineage>
        <taxon>Bacteria</taxon>
        <taxon>Bacillati</taxon>
        <taxon>Bacillota</taxon>
        <taxon>Bacilli</taxon>
        <taxon>Lactobacillales</taxon>
        <taxon>Chungangia</taxon>
    </lineage>
</organism>
<reference evidence="3" key="1">
    <citation type="journal article" date="2019" name="Int. J. Syst. Evol. Microbiol.">
        <title>The Global Catalogue of Microorganisms (GCM) 10K type strain sequencing project: providing services to taxonomists for standard genome sequencing and annotation.</title>
        <authorList>
            <consortium name="The Broad Institute Genomics Platform"/>
            <consortium name="The Broad Institute Genome Sequencing Center for Infectious Disease"/>
            <person name="Wu L."/>
            <person name="Ma J."/>
        </authorList>
    </citation>
    <scope>NUCLEOTIDE SEQUENCE [LARGE SCALE GENOMIC DNA]</scope>
    <source>
        <strain evidence="3">CCUG 59778</strain>
    </source>
</reference>
<sequence>MLVKGYKMPNVYWVLLISIFLFLSYQRLFAIDQIQFSRFSEAEDYGKVVMELGFSLFESFIYVVFLWVAISVIQLLFNYRQND</sequence>
<accession>A0ABV8X1Z6</accession>
<evidence type="ECO:0000256" key="1">
    <source>
        <dbReference type="SAM" id="Phobius"/>
    </source>
</evidence>
<feature type="transmembrane region" description="Helical" evidence="1">
    <location>
        <begin position="54"/>
        <end position="77"/>
    </location>
</feature>
<proteinExistence type="predicted"/>